<dbReference type="AlphaFoldDB" id="A0A316W5T1"/>
<organism evidence="2 3">
    <name type="scientific">Ceraceosorus guamensis</name>
    <dbReference type="NCBI Taxonomy" id="1522189"/>
    <lineage>
        <taxon>Eukaryota</taxon>
        <taxon>Fungi</taxon>
        <taxon>Dikarya</taxon>
        <taxon>Basidiomycota</taxon>
        <taxon>Ustilaginomycotina</taxon>
        <taxon>Exobasidiomycetes</taxon>
        <taxon>Ceraceosorales</taxon>
        <taxon>Ceraceosoraceae</taxon>
        <taxon>Ceraceosorus</taxon>
    </lineage>
</organism>
<evidence type="ECO:0000256" key="1">
    <source>
        <dbReference type="SAM" id="MobiDB-lite"/>
    </source>
</evidence>
<feature type="compositionally biased region" description="Basic and acidic residues" evidence="1">
    <location>
        <begin position="217"/>
        <end position="226"/>
    </location>
</feature>
<feature type="region of interest" description="Disordered" evidence="1">
    <location>
        <begin position="151"/>
        <end position="333"/>
    </location>
</feature>
<dbReference type="GeneID" id="37034922"/>
<feature type="compositionally biased region" description="Basic and acidic residues" evidence="1">
    <location>
        <begin position="303"/>
        <end position="316"/>
    </location>
</feature>
<dbReference type="InParanoid" id="A0A316W5T1"/>
<protein>
    <submittedName>
        <fullName evidence="2">Uncharacterized protein</fullName>
    </submittedName>
</protein>
<evidence type="ECO:0000313" key="2">
    <source>
        <dbReference type="EMBL" id="PWN45320.1"/>
    </source>
</evidence>
<feature type="compositionally biased region" description="Low complexity" evidence="1">
    <location>
        <begin position="166"/>
        <end position="182"/>
    </location>
</feature>
<dbReference type="EMBL" id="KZ819356">
    <property type="protein sequence ID" value="PWN45320.1"/>
    <property type="molecule type" value="Genomic_DNA"/>
</dbReference>
<feature type="compositionally biased region" description="Polar residues" evidence="1">
    <location>
        <begin position="203"/>
        <end position="216"/>
    </location>
</feature>
<feature type="compositionally biased region" description="Polar residues" evidence="1">
    <location>
        <begin position="156"/>
        <end position="165"/>
    </location>
</feature>
<dbReference type="RefSeq" id="XP_025372480.1">
    <property type="nucleotide sequence ID" value="XM_025513052.1"/>
</dbReference>
<proteinExistence type="predicted"/>
<keyword evidence="3" id="KW-1185">Reference proteome</keyword>
<accession>A0A316W5T1</accession>
<evidence type="ECO:0000313" key="3">
    <source>
        <dbReference type="Proteomes" id="UP000245783"/>
    </source>
</evidence>
<reference evidence="2 3" key="1">
    <citation type="journal article" date="2018" name="Mol. Biol. Evol.">
        <title>Broad Genomic Sampling Reveals a Smut Pathogenic Ancestry of the Fungal Clade Ustilaginomycotina.</title>
        <authorList>
            <person name="Kijpornyongpan T."/>
            <person name="Mondo S.J."/>
            <person name="Barry K."/>
            <person name="Sandor L."/>
            <person name="Lee J."/>
            <person name="Lipzen A."/>
            <person name="Pangilinan J."/>
            <person name="LaButti K."/>
            <person name="Hainaut M."/>
            <person name="Henrissat B."/>
            <person name="Grigoriev I.V."/>
            <person name="Spatafora J.W."/>
            <person name="Aime M.C."/>
        </authorList>
    </citation>
    <scope>NUCLEOTIDE SEQUENCE [LARGE SCALE GENOMIC DNA]</scope>
    <source>
        <strain evidence="2 3">MCA 4658</strain>
    </source>
</reference>
<feature type="compositionally biased region" description="Polar residues" evidence="1">
    <location>
        <begin position="247"/>
        <end position="263"/>
    </location>
</feature>
<gene>
    <name evidence="2" type="ORF">IE81DRAFT_320510</name>
</gene>
<name>A0A316W5T1_9BASI</name>
<feature type="region of interest" description="Disordered" evidence="1">
    <location>
        <begin position="357"/>
        <end position="382"/>
    </location>
</feature>
<dbReference type="OrthoDB" id="10384608at2759"/>
<dbReference type="Proteomes" id="UP000245783">
    <property type="component" value="Unassembled WGS sequence"/>
</dbReference>
<sequence length="382" mass="40546">MSRQALIRSFYAKLDEGLQGGELEQAERRTTSLIAALEADSGARAARHQAGTGLISLSARLTCESLSLSVDPTAFEKASGLRPAVFKSCLSELRPLVKKILSASTASPRSSGRVGNVSAQSSLVNASGQLGDRSPEALKARAAAIQSGAAFGRGSSLDQSSAPSTPSKRSAALASSPSARVAQAKSATPPKSSKGHPIVQPEASGSASKASPNSDQDSPRSVRFEEALSGPSINDEPDTPSHRRGSSAVQAHPASSQPHTPSRGSRLRNILPVEVDDDEAESEPDHAVERFVLPGQTRKRRRAAPETRRQDDRAEAPRTAPSSFLGDDDEKIPIRLRHEQSQLEEWLEKNAGWLGAIGDEDEGEGGHWDEGGWGRLHTKKAR</sequence>